<evidence type="ECO:0000313" key="2">
    <source>
        <dbReference type="EMBL" id="MDQ0205662.1"/>
    </source>
</evidence>
<organism evidence="2 3">
    <name type="scientific">Alkalicoccobacillus murimartini</name>
    <dbReference type="NCBI Taxonomy" id="171685"/>
    <lineage>
        <taxon>Bacteria</taxon>
        <taxon>Bacillati</taxon>
        <taxon>Bacillota</taxon>
        <taxon>Bacilli</taxon>
        <taxon>Bacillales</taxon>
        <taxon>Bacillaceae</taxon>
        <taxon>Alkalicoccobacillus</taxon>
    </lineage>
</organism>
<accession>A0ABT9YEN3</accession>
<protein>
    <submittedName>
        <fullName evidence="2">FlaA1/EpsC-like NDP-sugar epimerase</fullName>
    </submittedName>
</protein>
<evidence type="ECO:0000256" key="1">
    <source>
        <dbReference type="SAM" id="Phobius"/>
    </source>
</evidence>
<dbReference type="Proteomes" id="UP001225034">
    <property type="component" value="Unassembled WGS sequence"/>
</dbReference>
<evidence type="ECO:0000313" key="3">
    <source>
        <dbReference type="Proteomes" id="UP001225034"/>
    </source>
</evidence>
<feature type="transmembrane region" description="Helical" evidence="1">
    <location>
        <begin position="21"/>
        <end position="40"/>
    </location>
</feature>
<gene>
    <name evidence="2" type="ORF">J2S05_000436</name>
</gene>
<name>A0ABT9YEN3_9BACI</name>
<dbReference type="EMBL" id="JAUSUA010000001">
    <property type="protein sequence ID" value="MDQ0205662.1"/>
    <property type="molecule type" value="Genomic_DNA"/>
</dbReference>
<comment type="caution">
    <text evidence="2">The sequence shown here is derived from an EMBL/GenBank/DDBJ whole genome shotgun (WGS) entry which is preliminary data.</text>
</comment>
<keyword evidence="1" id="KW-0812">Transmembrane</keyword>
<reference evidence="2 3" key="1">
    <citation type="submission" date="2023-07" db="EMBL/GenBank/DDBJ databases">
        <title>Genomic Encyclopedia of Type Strains, Phase IV (KMG-IV): sequencing the most valuable type-strain genomes for metagenomic binning, comparative biology and taxonomic classification.</title>
        <authorList>
            <person name="Goeker M."/>
        </authorList>
    </citation>
    <scope>NUCLEOTIDE SEQUENCE [LARGE SCALE GENOMIC DNA]</scope>
    <source>
        <strain evidence="2 3">DSM 19154</strain>
    </source>
</reference>
<feature type="transmembrane region" description="Helical" evidence="1">
    <location>
        <begin position="46"/>
        <end position="69"/>
    </location>
</feature>
<keyword evidence="3" id="KW-1185">Reference proteome</keyword>
<keyword evidence="1" id="KW-0472">Membrane</keyword>
<sequence>MRTSLYKKVGIFMKKPHPLALTTLIALITLILFFLLSLLLEDISTELGYVFILLSLLLVHTSFILGFLITKSSTK</sequence>
<proteinExistence type="predicted"/>
<keyword evidence="1" id="KW-1133">Transmembrane helix</keyword>